<dbReference type="GO" id="GO:0005634">
    <property type="term" value="C:nucleus"/>
    <property type="evidence" value="ECO:0007669"/>
    <property type="project" value="TreeGrafter"/>
</dbReference>
<sequence>MALMKHKTTDLLKAIWTKWEGSREEKMGLVHGLTMYVADLATLRPGEELNDQIINAYIGMLKKKTDQVNQTMLCVSSPIITSIMLGKGHMGWSKKQDIRDYDTVIGCINEKSCHWVAVVLDVQHKRCYVMDPLHKTKSLRLYSKHLNSFSKTMGFGEWQLSCPSEVPMQQDSTSCGIFCLKADDLINARWKQSSRSFVIGTLVKSYLI</sequence>
<feature type="domain" description="Ubiquitin-like protease family profile" evidence="5">
    <location>
        <begin position="33"/>
        <end position="186"/>
    </location>
</feature>
<proteinExistence type="inferred from homology"/>
<dbReference type="InterPro" id="IPR003653">
    <property type="entry name" value="Peptidase_C48_C"/>
</dbReference>
<dbReference type="GO" id="GO:0016926">
    <property type="term" value="P:protein desumoylation"/>
    <property type="evidence" value="ECO:0007669"/>
    <property type="project" value="TreeGrafter"/>
</dbReference>
<evidence type="ECO:0000259" key="5">
    <source>
        <dbReference type="PROSITE" id="PS50600"/>
    </source>
</evidence>
<protein>
    <recommendedName>
        <fullName evidence="5">Ubiquitin-like protease family profile domain-containing protein</fullName>
    </recommendedName>
</protein>
<keyword evidence="7" id="KW-1185">Reference proteome</keyword>
<keyword evidence="3" id="KW-0378">Hydrolase</keyword>
<reference evidence="6" key="1">
    <citation type="submission" date="2022-08" db="UniProtKB">
        <authorList>
            <consortium name="EnsemblMetazoa"/>
        </authorList>
    </citation>
    <scope>IDENTIFICATION</scope>
    <source>
        <strain evidence="6">05x7-T-G4-1.051#20</strain>
    </source>
</reference>
<evidence type="ECO:0000313" key="7">
    <source>
        <dbReference type="Proteomes" id="UP000005408"/>
    </source>
</evidence>
<dbReference type="PANTHER" id="PTHR12606">
    <property type="entry name" value="SENTRIN/SUMO-SPECIFIC PROTEASE"/>
    <property type="match status" value="1"/>
</dbReference>
<dbReference type="GO" id="GO:0016929">
    <property type="term" value="F:deSUMOylase activity"/>
    <property type="evidence" value="ECO:0007669"/>
    <property type="project" value="TreeGrafter"/>
</dbReference>
<dbReference type="AlphaFoldDB" id="A0A8W8MFS2"/>
<dbReference type="PANTHER" id="PTHR12606:SF1">
    <property type="entry name" value="UBIQUITIN-LIKE-SPECIFIC PROTEASE 1A"/>
    <property type="match status" value="1"/>
</dbReference>
<evidence type="ECO:0000256" key="4">
    <source>
        <dbReference type="ARBA" id="ARBA00022807"/>
    </source>
</evidence>
<organism evidence="6 7">
    <name type="scientific">Magallana gigas</name>
    <name type="common">Pacific oyster</name>
    <name type="synonym">Crassostrea gigas</name>
    <dbReference type="NCBI Taxonomy" id="29159"/>
    <lineage>
        <taxon>Eukaryota</taxon>
        <taxon>Metazoa</taxon>
        <taxon>Spiralia</taxon>
        <taxon>Lophotrochozoa</taxon>
        <taxon>Mollusca</taxon>
        <taxon>Bivalvia</taxon>
        <taxon>Autobranchia</taxon>
        <taxon>Pteriomorphia</taxon>
        <taxon>Ostreida</taxon>
        <taxon>Ostreoidea</taxon>
        <taxon>Ostreidae</taxon>
        <taxon>Magallana</taxon>
    </lineage>
</organism>
<keyword evidence="2" id="KW-0645">Protease</keyword>
<evidence type="ECO:0000256" key="1">
    <source>
        <dbReference type="ARBA" id="ARBA00005234"/>
    </source>
</evidence>
<accession>A0A8W8MFS2</accession>
<dbReference type="PROSITE" id="PS50600">
    <property type="entry name" value="ULP_PROTEASE"/>
    <property type="match status" value="1"/>
</dbReference>
<keyword evidence="4" id="KW-0788">Thiol protease</keyword>
<dbReference type="GO" id="GO:0006508">
    <property type="term" value="P:proteolysis"/>
    <property type="evidence" value="ECO:0007669"/>
    <property type="project" value="UniProtKB-KW"/>
</dbReference>
<dbReference type="Pfam" id="PF02902">
    <property type="entry name" value="Peptidase_C48"/>
    <property type="match status" value="1"/>
</dbReference>
<evidence type="ECO:0000313" key="6">
    <source>
        <dbReference type="EnsemblMetazoa" id="G33745.1:cds"/>
    </source>
</evidence>
<dbReference type="SUPFAM" id="SSF54001">
    <property type="entry name" value="Cysteine proteinases"/>
    <property type="match status" value="1"/>
</dbReference>
<comment type="similarity">
    <text evidence="1">Belongs to the peptidase C48 family.</text>
</comment>
<evidence type="ECO:0000256" key="2">
    <source>
        <dbReference type="ARBA" id="ARBA00022670"/>
    </source>
</evidence>
<name>A0A8W8MFS2_MAGGI</name>
<dbReference type="Gene3D" id="3.40.395.10">
    <property type="entry name" value="Adenoviral Proteinase, Chain A"/>
    <property type="match status" value="1"/>
</dbReference>
<evidence type="ECO:0000256" key="3">
    <source>
        <dbReference type="ARBA" id="ARBA00022801"/>
    </source>
</evidence>
<dbReference type="InterPro" id="IPR038765">
    <property type="entry name" value="Papain-like_cys_pep_sf"/>
</dbReference>
<dbReference type="EnsemblMetazoa" id="G33745.1">
    <property type="protein sequence ID" value="G33745.1:cds"/>
    <property type="gene ID" value="G33745"/>
</dbReference>
<dbReference type="Proteomes" id="UP000005408">
    <property type="component" value="Unassembled WGS sequence"/>
</dbReference>